<protein>
    <submittedName>
        <fullName evidence="1">Uncharacterized protein</fullName>
    </submittedName>
</protein>
<comment type="caution">
    <text evidence="1">The sequence shown here is derived from an EMBL/GenBank/DDBJ whole genome shotgun (WGS) entry which is preliminary data.</text>
</comment>
<name>A0ABT7B3K4_9CYAN</name>
<keyword evidence="2" id="KW-1185">Reference proteome</keyword>
<dbReference type="EMBL" id="JAQOSO010000029">
    <property type="protein sequence ID" value="MDJ1173746.1"/>
    <property type="molecule type" value="Genomic_DNA"/>
</dbReference>
<gene>
    <name evidence="1" type="ORF">PMG25_06530</name>
</gene>
<proteinExistence type="predicted"/>
<reference evidence="1 2" key="1">
    <citation type="submission" date="2023-01" db="EMBL/GenBank/DDBJ databases">
        <title>Novel diversity within Roseofilum (Cyanobacteria; Desertifilaceae) from marine benthic mats with descriptions of four novel species.</title>
        <authorList>
            <person name="Wang Y."/>
            <person name="Berthold D.E."/>
            <person name="Hu J."/>
            <person name="Lefler F.W."/>
            <person name="Laughinghouse H.D. IV."/>
        </authorList>
    </citation>
    <scope>NUCLEOTIDE SEQUENCE [LARGE SCALE GENOMIC DNA]</scope>
    <source>
        <strain evidence="1 2">BLCC-M114</strain>
    </source>
</reference>
<organism evidence="1 2">
    <name type="scientific">Roseofilum capinflatum BLCC-M114</name>
    <dbReference type="NCBI Taxonomy" id="3022440"/>
    <lineage>
        <taxon>Bacteria</taxon>
        <taxon>Bacillati</taxon>
        <taxon>Cyanobacteriota</taxon>
        <taxon>Cyanophyceae</taxon>
        <taxon>Desertifilales</taxon>
        <taxon>Desertifilaceae</taxon>
        <taxon>Roseofilum</taxon>
        <taxon>Roseofilum capinflatum</taxon>
    </lineage>
</organism>
<dbReference type="Proteomes" id="UP001235849">
    <property type="component" value="Unassembled WGS sequence"/>
</dbReference>
<accession>A0ABT7B3K4</accession>
<evidence type="ECO:0000313" key="2">
    <source>
        <dbReference type="Proteomes" id="UP001235849"/>
    </source>
</evidence>
<evidence type="ECO:0000313" key="1">
    <source>
        <dbReference type="EMBL" id="MDJ1173746.1"/>
    </source>
</evidence>
<sequence>MSYDLIFLLEEPSMKDVLELILPQIFEPSKTYKCIPHQGKQDLAKSIPIKIKALFPSAKRSITHASTLPHC</sequence>
<dbReference type="RefSeq" id="WP_283766096.1">
    <property type="nucleotide sequence ID" value="NZ_JAQOSO010000029.1"/>
</dbReference>